<sequence length="473" mass="54725">MESVAEEIVWEILLKLPTRDAFRCRCVSRQWRGILTDPSFIDLHIHSAHIIAGFGGEALVVTEIRSLRTGLEMAVIDRSSGKPMCRVTGLASWYRPTHACNGFLLVAADMKDSPVYVCNPVTGEKQNILPPPESEDVYSRRYAMGFIPSTGQYKLFRLCFRHYGGWPETWVNYMEVYTFGEEGGGPWRRHQNMFPYSMVPRVQRLPPVLVDGKLYVLMEGMENRWVPKPDRMLVIDVASEAHVTYRLPEEFTGENTASVYAFELDGRLCVARRVAKKQLVHFLVMEPPRIKLQDHKKGRSLYGRWELRYTFNIDEFGGSDDGKLSSAWLDNDKMLRYRLGESLYIYDTTKDDEWKMKNKKVGDFSWWDYQIQLPVAPNDQRWNVYGGYRPSLLSPHHLVSRRNEDGQEFHHVFGRNDDGQEQFEHALAHALRWKQSANKRCSTCPPDSDNYRVSAAKRLRVSITQYLINLLAG</sequence>
<dbReference type="EMBL" id="JAUUTY010000003">
    <property type="protein sequence ID" value="KAK1667898.1"/>
    <property type="molecule type" value="Genomic_DNA"/>
</dbReference>
<dbReference type="SMART" id="SM00256">
    <property type="entry name" value="FBOX"/>
    <property type="match status" value="1"/>
</dbReference>
<dbReference type="Gene3D" id="1.20.1280.50">
    <property type="match status" value="1"/>
</dbReference>
<dbReference type="PANTHER" id="PTHR31672">
    <property type="entry name" value="BNACNNG10540D PROTEIN"/>
    <property type="match status" value="1"/>
</dbReference>
<proteinExistence type="predicted"/>
<dbReference type="InterPro" id="IPR036047">
    <property type="entry name" value="F-box-like_dom_sf"/>
</dbReference>
<organism evidence="2 3">
    <name type="scientific">Lolium multiflorum</name>
    <name type="common">Italian ryegrass</name>
    <name type="synonym">Lolium perenne subsp. multiflorum</name>
    <dbReference type="NCBI Taxonomy" id="4521"/>
    <lineage>
        <taxon>Eukaryota</taxon>
        <taxon>Viridiplantae</taxon>
        <taxon>Streptophyta</taxon>
        <taxon>Embryophyta</taxon>
        <taxon>Tracheophyta</taxon>
        <taxon>Spermatophyta</taxon>
        <taxon>Magnoliopsida</taxon>
        <taxon>Liliopsida</taxon>
        <taxon>Poales</taxon>
        <taxon>Poaceae</taxon>
        <taxon>BOP clade</taxon>
        <taxon>Pooideae</taxon>
        <taxon>Poodae</taxon>
        <taxon>Poeae</taxon>
        <taxon>Poeae Chloroplast Group 2 (Poeae type)</taxon>
        <taxon>Loliodinae</taxon>
        <taxon>Loliinae</taxon>
        <taxon>Lolium</taxon>
    </lineage>
</organism>
<dbReference type="Pfam" id="PF07734">
    <property type="entry name" value="FBA_1"/>
    <property type="match status" value="1"/>
</dbReference>
<keyword evidence="3" id="KW-1185">Reference proteome</keyword>
<comment type="caution">
    <text evidence="2">The sequence shown here is derived from an EMBL/GenBank/DDBJ whole genome shotgun (WGS) entry which is preliminary data.</text>
</comment>
<accession>A0AAD8WPH4</accession>
<dbReference type="AlphaFoldDB" id="A0AAD8WPH4"/>
<dbReference type="InterPro" id="IPR006527">
    <property type="entry name" value="F-box-assoc_dom_typ1"/>
</dbReference>
<dbReference type="InterPro" id="IPR050796">
    <property type="entry name" value="SCF_F-box_component"/>
</dbReference>
<dbReference type="NCBIfam" id="TIGR01640">
    <property type="entry name" value="F_box_assoc_1"/>
    <property type="match status" value="1"/>
</dbReference>
<dbReference type="PANTHER" id="PTHR31672:SF2">
    <property type="entry name" value="F-BOX DOMAIN-CONTAINING PROTEIN"/>
    <property type="match status" value="1"/>
</dbReference>
<dbReference type="InterPro" id="IPR017451">
    <property type="entry name" value="F-box-assoc_interact_dom"/>
</dbReference>
<evidence type="ECO:0000259" key="1">
    <source>
        <dbReference type="SMART" id="SM00256"/>
    </source>
</evidence>
<dbReference type="InterPro" id="IPR001810">
    <property type="entry name" value="F-box_dom"/>
</dbReference>
<feature type="domain" description="F-box" evidence="1">
    <location>
        <begin position="4"/>
        <end position="44"/>
    </location>
</feature>
<dbReference type="SUPFAM" id="SSF81383">
    <property type="entry name" value="F-box domain"/>
    <property type="match status" value="1"/>
</dbReference>
<dbReference type="Proteomes" id="UP001231189">
    <property type="component" value="Unassembled WGS sequence"/>
</dbReference>
<protein>
    <recommendedName>
        <fullName evidence="1">F-box domain-containing protein</fullName>
    </recommendedName>
</protein>
<evidence type="ECO:0000313" key="3">
    <source>
        <dbReference type="Proteomes" id="UP001231189"/>
    </source>
</evidence>
<name>A0AAD8WPH4_LOLMU</name>
<dbReference type="Pfam" id="PF00646">
    <property type="entry name" value="F-box"/>
    <property type="match status" value="1"/>
</dbReference>
<gene>
    <name evidence="2" type="ORF">QYE76_056057</name>
</gene>
<reference evidence="2" key="1">
    <citation type="submission" date="2023-07" db="EMBL/GenBank/DDBJ databases">
        <title>A chromosome-level genome assembly of Lolium multiflorum.</title>
        <authorList>
            <person name="Chen Y."/>
            <person name="Copetti D."/>
            <person name="Kolliker R."/>
            <person name="Studer B."/>
        </authorList>
    </citation>
    <scope>NUCLEOTIDE SEQUENCE</scope>
    <source>
        <strain evidence="2">02402/16</strain>
        <tissue evidence="2">Leaf</tissue>
    </source>
</reference>
<evidence type="ECO:0000313" key="2">
    <source>
        <dbReference type="EMBL" id="KAK1667898.1"/>
    </source>
</evidence>